<keyword evidence="4" id="KW-0804">Transcription</keyword>
<comment type="similarity">
    <text evidence="2">Belongs to the TFIIA subunit 2 family.</text>
</comment>
<feature type="domain" description="Transcription initiation factor IIA gamma subunit N-terminal" evidence="6">
    <location>
        <begin position="4"/>
        <end position="50"/>
    </location>
</feature>
<dbReference type="Pfam" id="PF02751">
    <property type="entry name" value="TFIIA_gamma_C"/>
    <property type="match status" value="1"/>
</dbReference>
<dbReference type="OrthoDB" id="586585at2759"/>
<dbReference type="EMBL" id="CAJHUC010001730">
    <property type="protein sequence ID" value="CAD7702167.1"/>
    <property type="molecule type" value="Genomic_DNA"/>
</dbReference>
<dbReference type="InterPro" id="IPR009088">
    <property type="entry name" value="TFIIA_b-brl"/>
</dbReference>
<evidence type="ECO:0000256" key="3">
    <source>
        <dbReference type="ARBA" id="ARBA00023015"/>
    </source>
</evidence>
<dbReference type="PANTHER" id="PTHR10966">
    <property type="entry name" value="TRANSCRIPTION INITIATION FACTOR IIA SUBUNIT 2"/>
    <property type="match status" value="1"/>
</dbReference>
<evidence type="ECO:0008006" key="10">
    <source>
        <dbReference type="Google" id="ProtNLM"/>
    </source>
</evidence>
<dbReference type="Proteomes" id="UP000708148">
    <property type="component" value="Unassembled WGS sequence"/>
</dbReference>
<evidence type="ECO:0000256" key="1">
    <source>
        <dbReference type="ARBA" id="ARBA00004123"/>
    </source>
</evidence>
<organism evidence="8 9">
    <name type="scientific">Ostreobium quekettii</name>
    <dbReference type="NCBI Taxonomy" id="121088"/>
    <lineage>
        <taxon>Eukaryota</taxon>
        <taxon>Viridiplantae</taxon>
        <taxon>Chlorophyta</taxon>
        <taxon>core chlorophytes</taxon>
        <taxon>Ulvophyceae</taxon>
        <taxon>TCBD clade</taxon>
        <taxon>Bryopsidales</taxon>
        <taxon>Ostreobineae</taxon>
        <taxon>Ostreobiaceae</taxon>
        <taxon>Ostreobium</taxon>
    </lineage>
</organism>
<dbReference type="Gene3D" id="1.10.287.190">
    <property type="entry name" value="Transcription factor IIA gamma subunit, alpha-helical domain"/>
    <property type="match status" value="1"/>
</dbReference>
<dbReference type="InterPro" id="IPR015871">
    <property type="entry name" value="TFIIA_gsu_C"/>
</dbReference>
<name>A0A8S1J966_9CHLO</name>
<dbReference type="Pfam" id="PF02268">
    <property type="entry name" value="TFIIA_gamma_N"/>
    <property type="match status" value="1"/>
</dbReference>
<dbReference type="SUPFAM" id="SSF47396">
    <property type="entry name" value="Transcription factor IIA (TFIIA), alpha-helical domain"/>
    <property type="match status" value="1"/>
</dbReference>
<evidence type="ECO:0000313" key="9">
    <source>
        <dbReference type="Proteomes" id="UP000708148"/>
    </source>
</evidence>
<evidence type="ECO:0000259" key="7">
    <source>
        <dbReference type="Pfam" id="PF02751"/>
    </source>
</evidence>
<keyword evidence="3" id="KW-0805">Transcription regulation</keyword>
<feature type="domain" description="Transcription initiation factor IIA gamma subunit C-terminal" evidence="7">
    <location>
        <begin position="62"/>
        <end position="95"/>
    </location>
</feature>
<dbReference type="Gene3D" id="2.30.18.10">
    <property type="entry name" value="Transcription factor IIA (TFIIA), beta-barrel domain"/>
    <property type="match status" value="1"/>
</dbReference>
<dbReference type="InterPro" id="IPR003194">
    <property type="entry name" value="TFIIA_gsu"/>
</dbReference>
<keyword evidence="9" id="KW-1185">Reference proteome</keyword>
<keyword evidence="5" id="KW-0539">Nucleus</keyword>
<evidence type="ECO:0000313" key="8">
    <source>
        <dbReference type="EMBL" id="CAD7702167.1"/>
    </source>
</evidence>
<dbReference type="GO" id="GO:0006367">
    <property type="term" value="P:transcription initiation at RNA polymerase II promoter"/>
    <property type="evidence" value="ECO:0007669"/>
    <property type="project" value="InterPro"/>
</dbReference>
<dbReference type="SUPFAM" id="SSF50784">
    <property type="entry name" value="Transcription factor IIA (TFIIA), beta-barrel domain"/>
    <property type="match status" value="1"/>
</dbReference>
<comment type="caution">
    <text evidence="8">The sequence shown here is derived from an EMBL/GenBank/DDBJ whole genome shotgun (WGS) entry which is preliminary data.</text>
</comment>
<evidence type="ECO:0000259" key="6">
    <source>
        <dbReference type="Pfam" id="PF02268"/>
    </source>
</evidence>
<evidence type="ECO:0000256" key="5">
    <source>
        <dbReference type="ARBA" id="ARBA00023242"/>
    </source>
</evidence>
<reference evidence="8" key="1">
    <citation type="submission" date="2020-12" db="EMBL/GenBank/DDBJ databases">
        <authorList>
            <person name="Iha C."/>
        </authorList>
    </citation>
    <scope>NUCLEOTIDE SEQUENCE</scope>
</reference>
<dbReference type="CDD" id="cd10014">
    <property type="entry name" value="TFIIA_gamma_C"/>
    <property type="match status" value="1"/>
</dbReference>
<accession>A0A8S1J966</accession>
<comment type="subcellular location">
    <subcellularLocation>
        <location evidence="1">Nucleus</location>
    </subcellularLocation>
</comment>
<dbReference type="InterPro" id="IPR009083">
    <property type="entry name" value="TFIIA_a-hlx"/>
</dbReference>
<evidence type="ECO:0000256" key="4">
    <source>
        <dbReference type="ARBA" id="ARBA00023163"/>
    </source>
</evidence>
<dbReference type="InterPro" id="IPR015872">
    <property type="entry name" value="TFIIA_gsu_N"/>
</dbReference>
<dbReference type="AlphaFoldDB" id="A0A8S1J966"/>
<protein>
    <recommendedName>
        <fullName evidence="10">Transcription initiation factor IIA subunit 2</fullName>
    </recommendedName>
</protein>
<dbReference type="GO" id="GO:0005672">
    <property type="term" value="C:transcription factor TFIIA complex"/>
    <property type="evidence" value="ECO:0007669"/>
    <property type="project" value="InterPro"/>
</dbReference>
<proteinExistence type="inferred from homology"/>
<evidence type="ECO:0000256" key="2">
    <source>
        <dbReference type="ARBA" id="ARBA00007675"/>
    </source>
</evidence>
<sequence length="183" mass="20090">MTSSFQLYRGTKIGQSLYHALFDLVEAGKLSEELSEKVLAEFDKSMYHALEERVVEKRAVIKAGLKNYRYIDNVWQFVLDDVHLRVAANGRPSGGQVEERMDCAKLVCVDSKLVMKDKMEAEGQVETLRYVGSQDALGGVMGGLPVGGAMPAVPGVQDQAYVQRAPQLGYVANGDDDAKTESE</sequence>
<gene>
    <name evidence="8" type="ORF">OSTQU699_LOCUS7524</name>
</gene>